<dbReference type="CDD" id="cd05782">
    <property type="entry name" value="DNA_polB_like1_exo"/>
    <property type="match status" value="1"/>
</dbReference>
<dbReference type="OrthoDB" id="9773351at2"/>
<reference evidence="2 3" key="1">
    <citation type="submission" date="2015-09" db="EMBL/GenBank/DDBJ databases">
        <title>Identification and resolution of microdiversity through metagenomic sequencing of parallel consortia.</title>
        <authorList>
            <person name="Nelson W.C."/>
            <person name="Romine M.F."/>
            <person name="Lindemann S.R."/>
        </authorList>
    </citation>
    <scope>NUCLEOTIDE SEQUENCE [LARGE SCALE GENOMIC DNA]</scope>
    <source>
        <strain evidence="2">HL-49</strain>
    </source>
</reference>
<dbReference type="InterPro" id="IPR012337">
    <property type="entry name" value="RNaseH-like_sf"/>
</dbReference>
<dbReference type="PATRIC" id="fig|1305737.6.peg.2501"/>
<sequence length="249" mass="29324">MADFFDQLGDILFLDIETASLTERFDELNERLKEEWIKKEQHLQKDPEGLIEPGSLYFDRAGIHAEFGQVICVGVGYFQWKKKDKKLIFRSKVFQDENERELLVSFSELLQKKKWVLCAHNGKEFDFPYLCRRMLIQGVPLPEPLQIAGKKPWEVRHLDTMELWKFGDYKYYTRLELLASVFGIPTSKDDLDGSQVNATFHLEKDTERIKKYCLKDVEVTARVYLAMNPTLDEMEIEVVHLEELKKSHK</sequence>
<evidence type="ECO:0000313" key="2">
    <source>
        <dbReference type="EMBL" id="KPQ15393.1"/>
    </source>
</evidence>
<feature type="domain" description="Predicted 3'-5' exonuclease PolB-like" evidence="1">
    <location>
        <begin position="93"/>
        <end position="235"/>
    </location>
</feature>
<proteinExistence type="predicted"/>
<dbReference type="AlphaFoldDB" id="A0A0P7XGU1"/>
<name>A0A0P7XGU1_9BACT</name>
<accession>A0A0P7XGU1</accession>
<comment type="caution">
    <text evidence="2">The sequence shown here is derived from an EMBL/GenBank/DDBJ whole genome shotgun (WGS) entry which is preliminary data.</text>
</comment>
<dbReference type="eggNOG" id="COG0417">
    <property type="taxonomic scope" value="Bacteria"/>
</dbReference>
<dbReference type="InterPro" id="IPR019288">
    <property type="entry name" value="3'-5'_exonuclease_PolB-like"/>
</dbReference>
<evidence type="ECO:0000313" key="3">
    <source>
        <dbReference type="Proteomes" id="UP000050421"/>
    </source>
</evidence>
<dbReference type="InterPro" id="IPR036397">
    <property type="entry name" value="RNaseH_sf"/>
</dbReference>
<dbReference type="Gene3D" id="3.30.420.10">
    <property type="entry name" value="Ribonuclease H-like superfamily/Ribonuclease H"/>
    <property type="match status" value="1"/>
</dbReference>
<dbReference type="Proteomes" id="UP000050421">
    <property type="component" value="Unassembled WGS sequence"/>
</dbReference>
<dbReference type="SUPFAM" id="SSF53098">
    <property type="entry name" value="Ribonuclease H-like"/>
    <property type="match status" value="1"/>
</dbReference>
<dbReference type="GO" id="GO:0003676">
    <property type="term" value="F:nucleic acid binding"/>
    <property type="evidence" value="ECO:0007669"/>
    <property type="project" value="InterPro"/>
</dbReference>
<dbReference type="STRING" id="1305737.GCA_000526355_01982"/>
<dbReference type="Pfam" id="PF10108">
    <property type="entry name" value="DNA_pol_B_exo2"/>
    <property type="match status" value="1"/>
</dbReference>
<organism evidence="2 3">
    <name type="scientific">Algoriphagus marincola HL-49</name>
    <dbReference type="NCBI Taxonomy" id="1305737"/>
    <lineage>
        <taxon>Bacteria</taxon>
        <taxon>Pseudomonadati</taxon>
        <taxon>Bacteroidota</taxon>
        <taxon>Cytophagia</taxon>
        <taxon>Cytophagales</taxon>
        <taxon>Cyclobacteriaceae</taxon>
        <taxon>Algoriphagus</taxon>
    </lineage>
</organism>
<protein>
    <recommendedName>
        <fullName evidence="1">Predicted 3'-5' exonuclease PolB-like domain-containing protein</fullName>
    </recommendedName>
</protein>
<dbReference type="EMBL" id="LJXT01000052">
    <property type="protein sequence ID" value="KPQ15393.1"/>
    <property type="molecule type" value="Genomic_DNA"/>
</dbReference>
<evidence type="ECO:0000259" key="1">
    <source>
        <dbReference type="Pfam" id="PF10108"/>
    </source>
</evidence>
<gene>
    <name evidence="2" type="ORF">HLUCCX10_09325</name>
</gene>